<dbReference type="Gene3D" id="2.40.280.10">
    <property type="match status" value="1"/>
</dbReference>
<dbReference type="GO" id="GO:0070930">
    <property type="term" value="P:trans-translation-dependent protein tagging"/>
    <property type="evidence" value="ECO:0007669"/>
    <property type="project" value="TreeGrafter"/>
</dbReference>
<evidence type="ECO:0000256" key="2">
    <source>
        <dbReference type="ARBA" id="ARBA00022884"/>
    </source>
</evidence>
<evidence type="ECO:0000313" key="5">
    <source>
        <dbReference type="EMBL" id="PNG25602.1"/>
    </source>
</evidence>
<dbReference type="GO" id="GO:0005829">
    <property type="term" value="C:cytosol"/>
    <property type="evidence" value="ECO:0007669"/>
    <property type="project" value="TreeGrafter"/>
</dbReference>
<dbReference type="PANTHER" id="PTHR30308">
    <property type="entry name" value="TMRNA-BINDING COMPONENT OF TRANS-TRANSLATION TAGGING COMPLEX"/>
    <property type="match status" value="1"/>
</dbReference>
<proteinExistence type="inferred from homology"/>
<dbReference type="GO" id="GO:0003723">
    <property type="term" value="F:RNA binding"/>
    <property type="evidence" value="ECO:0007669"/>
    <property type="project" value="UniProtKB-UniRule"/>
</dbReference>
<feature type="region of interest" description="Disordered" evidence="4">
    <location>
        <begin position="137"/>
        <end position="158"/>
    </location>
</feature>
<keyword evidence="2 3" id="KW-0694">RNA-binding</keyword>
<accession>A0A2J7TFS2</accession>
<dbReference type="PROSITE" id="PS01317">
    <property type="entry name" value="SSRP"/>
    <property type="match status" value="1"/>
</dbReference>
<evidence type="ECO:0000256" key="3">
    <source>
        <dbReference type="HAMAP-Rule" id="MF_00023"/>
    </source>
</evidence>
<dbReference type="NCBIfam" id="TIGR00086">
    <property type="entry name" value="smpB"/>
    <property type="match status" value="1"/>
</dbReference>
<dbReference type="InterPro" id="IPR020081">
    <property type="entry name" value="SsrA-bd_prot_CS"/>
</dbReference>
<reference evidence="5 6" key="1">
    <citation type="submission" date="2017-10" db="EMBL/GenBank/DDBJ databases">
        <title>Genome announcement of Methylocella silvestris TVC from permafrost.</title>
        <authorList>
            <person name="Wang J."/>
            <person name="Geng K."/>
            <person name="Ul-Haque F."/>
            <person name="Crombie A.T."/>
            <person name="Street L.E."/>
            <person name="Wookey P.A."/>
            <person name="Murrell J.C."/>
            <person name="Pratscher J."/>
        </authorList>
    </citation>
    <scope>NUCLEOTIDE SEQUENCE [LARGE SCALE GENOMIC DNA]</scope>
    <source>
        <strain evidence="5 6">TVC</strain>
    </source>
</reference>
<name>A0A2J7TFS2_METSI</name>
<dbReference type="NCBIfam" id="NF003843">
    <property type="entry name" value="PRK05422.1"/>
    <property type="match status" value="1"/>
</dbReference>
<dbReference type="PANTHER" id="PTHR30308:SF2">
    <property type="entry name" value="SSRA-BINDING PROTEIN"/>
    <property type="match status" value="1"/>
</dbReference>
<comment type="subcellular location">
    <subcellularLocation>
        <location evidence="3">Cytoplasm</location>
    </subcellularLocation>
    <text evidence="3">The tmRNA-SmpB complex associates with stalled 70S ribosomes.</text>
</comment>
<dbReference type="SUPFAM" id="SSF74982">
    <property type="entry name" value="Small protein B (SmpB)"/>
    <property type="match status" value="1"/>
</dbReference>
<comment type="caution">
    <text evidence="5">The sequence shown here is derived from an EMBL/GenBank/DDBJ whole genome shotgun (WGS) entry which is preliminary data.</text>
</comment>
<dbReference type="HAMAP" id="MF_00023">
    <property type="entry name" value="SmpB"/>
    <property type="match status" value="1"/>
</dbReference>
<dbReference type="InterPro" id="IPR000037">
    <property type="entry name" value="SsrA-bd_prot"/>
</dbReference>
<dbReference type="InterPro" id="IPR023620">
    <property type="entry name" value="SmpB"/>
</dbReference>
<dbReference type="Pfam" id="PF01668">
    <property type="entry name" value="SmpB"/>
    <property type="match status" value="1"/>
</dbReference>
<dbReference type="Proteomes" id="UP000236286">
    <property type="component" value="Unassembled WGS sequence"/>
</dbReference>
<protein>
    <recommendedName>
        <fullName evidence="3">SsrA-binding protein</fullName>
    </recommendedName>
    <alternativeName>
        <fullName evidence="3">Small protein B</fullName>
    </alternativeName>
</protein>
<dbReference type="RefSeq" id="WP_102844148.1">
    <property type="nucleotide sequence ID" value="NZ_PDZR01000014.1"/>
</dbReference>
<dbReference type="CDD" id="cd09294">
    <property type="entry name" value="SmpB"/>
    <property type="match status" value="1"/>
</dbReference>
<dbReference type="AlphaFoldDB" id="A0A2J7TFS2"/>
<gene>
    <name evidence="3" type="primary">smpB</name>
    <name evidence="5" type="ORF">CR492_12825</name>
</gene>
<comment type="similarity">
    <text evidence="3">Belongs to the SmpB family.</text>
</comment>
<comment type="function">
    <text evidence="3">Required for rescue of stalled ribosomes mediated by trans-translation. Binds to transfer-messenger RNA (tmRNA), required for stable association of tmRNA with ribosomes. tmRNA and SmpB together mimic tRNA shape, replacing the anticodon stem-loop with SmpB. tmRNA is encoded by the ssrA gene; the 2 termini fold to resemble tRNA(Ala) and it encodes a 'tag peptide', a short internal open reading frame. During trans-translation Ala-aminoacylated tmRNA acts like a tRNA, entering the A-site of stalled ribosomes, displacing the stalled mRNA. The ribosome then switches to translate the ORF on the tmRNA; the nascent peptide is terminated with the 'tag peptide' encoded by the tmRNA and targeted for degradation. The ribosome is freed to recommence translation, which seems to be the essential function of trans-translation.</text>
</comment>
<keyword evidence="1 3" id="KW-0963">Cytoplasm</keyword>
<sequence length="158" mass="18255">MAPKKESLYKVAAENRRARYNYEIGEIFEAGLMLTGTEVKSLRTGKATIAESYASVERSGELFLINATIPEYLQANRFNHEPKRPRKLLLHAREIVKLAQGTEREGMTIVPLKIYFNDRGRAKIEIALARGKQLHDKRETEKTRDWNREKGRLLREKG</sequence>
<organism evidence="5 6">
    <name type="scientific">Methylocella silvestris</name>
    <dbReference type="NCBI Taxonomy" id="199596"/>
    <lineage>
        <taxon>Bacteria</taxon>
        <taxon>Pseudomonadati</taxon>
        <taxon>Pseudomonadota</taxon>
        <taxon>Alphaproteobacteria</taxon>
        <taxon>Hyphomicrobiales</taxon>
        <taxon>Beijerinckiaceae</taxon>
        <taxon>Methylocella</taxon>
    </lineage>
</organism>
<dbReference type="EMBL" id="PDZR01000014">
    <property type="protein sequence ID" value="PNG25602.1"/>
    <property type="molecule type" value="Genomic_DNA"/>
</dbReference>
<dbReference type="OrthoDB" id="9805462at2"/>
<evidence type="ECO:0000256" key="4">
    <source>
        <dbReference type="SAM" id="MobiDB-lite"/>
    </source>
</evidence>
<evidence type="ECO:0000313" key="6">
    <source>
        <dbReference type="Proteomes" id="UP000236286"/>
    </source>
</evidence>
<evidence type="ECO:0000256" key="1">
    <source>
        <dbReference type="ARBA" id="ARBA00022490"/>
    </source>
</evidence>
<dbReference type="GO" id="GO:0070929">
    <property type="term" value="P:trans-translation"/>
    <property type="evidence" value="ECO:0007669"/>
    <property type="project" value="UniProtKB-UniRule"/>
</dbReference>